<evidence type="ECO:0000313" key="11">
    <source>
        <dbReference type="RefSeq" id="XP_016942901.1"/>
    </source>
</evidence>
<feature type="transmembrane region" description="Helical" evidence="8">
    <location>
        <begin position="370"/>
        <end position="387"/>
    </location>
</feature>
<keyword evidence="4" id="KW-0106">Calcium</keyword>
<dbReference type="PANTHER" id="PTHR12266:SF0">
    <property type="entry name" value="MITOCHONDRIAL SODIUM_CALCIUM EXCHANGER PROTEIN"/>
    <property type="match status" value="1"/>
</dbReference>
<evidence type="ECO:0000256" key="5">
    <source>
        <dbReference type="ARBA" id="ARBA00022692"/>
    </source>
</evidence>
<evidence type="ECO:0000256" key="1">
    <source>
        <dbReference type="ARBA" id="ARBA00004141"/>
    </source>
</evidence>
<feature type="transmembrane region" description="Helical" evidence="8">
    <location>
        <begin position="436"/>
        <end position="467"/>
    </location>
</feature>
<feature type="transmembrane region" description="Helical" evidence="8">
    <location>
        <begin position="110"/>
        <end position="130"/>
    </location>
</feature>
<evidence type="ECO:0000256" key="4">
    <source>
        <dbReference type="ARBA" id="ARBA00022568"/>
    </source>
</evidence>
<comment type="subcellular location">
    <subcellularLocation>
        <location evidence="1">Membrane</location>
        <topology evidence="1">Multi-pass membrane protein</topology>
    </subcellularLocation>
</comment>
<feature type="domain" description="Sodium/calcium exchanger membrane region" evidence="9">
    <location>
        <begin position="77"/>
        <end position="215"/>
    </location>
</feature>
<dbReference type="InterPro" id="IPR051359">
    <property type="entry name" value="CaCA_antiporter"/>
</dbReference>
<evidence type="ECO:0000256" key="3">
    <source>
        <dbReference type="ARBA" id="ARBA00022449"/>
    </source>
</evidence>
<feature type="transmembrane region" description="Helical" evidence="8">
    <location>
        <begin position="407"/>
        <end position="424"/>
    </location>
</feature>
<keyword evidence="4" id="KW-0109">Calcium transport</keyword>
<keyword evidence="5 8" id="KW-0812">Transmembrane</keyword>
<dbReference type="GO" id="GO:0016020">
    <property type="term" value="C:membrane"/>
    <property type="evidence" value="ECO:0007669"/>
    <property type="project" value="UniProtKB-SubCell"/>
</dbReference>
<feature type="transmembrane region" description="Helical" evidence="8">
    <location>
        <begin position="504"/>
        <end position="525"/>
    </location>
</feature>
<reference evidence="11" key="1">
    <citation type="submission" date="2025-08" db="UniProtKB">
        <authorList>
            <consortium name="RefSeq"/>
        </authorList>
    </citation>
    <scope>IDENTIFICATION</scope>
</reference>
<dbReference type="RefSeq" id="XP_016942901.1">
    <property type="nucleotide sequence ID" value="XM_017087412.4"/>
</dbReference>
<dbReference type="GeneID" id="108019576"/>
<feature type="transmembrane region" description="Helical" evidence="8">
    <location>
        <begin position="545"/>
        <end position="566"/>
    </location>
</feature>
<dbReference type="AlphaFoldDB" id="A0AB39ZTK1"/>
<organism evidence="10 11">
    <name type="scientific">Drosophila suzukii</name>
    <name type="common">Spotted-wing drosophila fruit fly</name>
    <dbReference type="NCBI Taxonomy" id="28584"/>
    <lineage>
        <taxon>Eukaryota</taxon>
        <taxon>Metazoa</taxon>
        <taxon>Ecdysozoa</taxon>
        <taxon>Arthropoda</taxon>
        <taxon>Hexapoda</taxon>
        <taxon>Insecta</taxon>
        <taxon>Pterygota</taxon>
        <taxon>Neoptera</taxon>
        <taxon>Endopterygota</taxon>
        <taxon>Diptera</taxon>
        <taxon>Brachycera</taxon>
        <taxon>Muscomorpha</taxon>
        <taxon>Ephydroidea</taxon>
        <taxon>Drosophilidae</taxon>
        <taxon>Drosophila</taxon>
        <taxon>Sophophora</taxon>
    </lineage>
</organism>
<dbReference type="Gene3D" id="1.20.1420.30">
    <property type="entry name" value="NCX, central ion-binding region"/>
    <property type="match status" value="2"/>
</dbReference>
<evidence type="ECO:0000259" key="9">
    <source>
        <dbReference type="Pfam" id="PF01699"/>
    </source>
</evidence>
<evidence type="ECO:0000256" key="2">
    <source>
        <dbReference type="ARBA" id="ARBA00022448"/>
    </source>
</evidence>
<evidence type="ECO:0000256" key="7">
    <source>
        <dbReference type="ARBA" id="ARBA00023136"/>
    </source>
</evidence>
<feature type="transmembrane region" description="Helical" evidence="8">
    <location>
        <begin position="142"/>
        <end position="164"/>
    </location>
</feature>
<keyword evidence="10" id="KW-1185">Reference proteome</keyword>
<feature type="transmembrane region" description="Helical" evidence="8">
    <location>
        <begin position="69"/>
        <end position="90"/>
    </location>
</feature>
<sequence length="608" mass="70033">MEANMEAFSFHNYTNFLENVSCLAVMNLHFAHRCHMARHITDCRYITNFFNYYVMMYCTFEIDNKMTEITVMLLFGVIYCIFLCILYLSINHYFSPTLKIAAHKMRINEYMAGVMLVGVANSTPDLLVNLSPVRRESLTFNIAMANALTIICLSGGAVCFIRPFRMNGHSVFRDLLFLVLIIELVRFFVEDTHQKPWVKGTILLCIYPIYLIVNIVDVVLQRYTIKKLRKDVEHMRHSPSSNQHDRKLAEKIIFLNSLEEDDEVQILESKVYRKRSFDAGFFVTPKPLIRHKKVDVESNRTILHSKSNPKNLFLFREFFQSLNPIDSDAWGISGTCVRISMVLMAPIRFLMKLVIPFVDIQKAKHGWSKLLNSLQVVITPFVIITLIETSVADNYYNWYNIPKFTMATWSILATTPLAIIVFLHSRTDIPPFYHPLYCVLTIGTVIIFTWTCAWEMDVLISIIGIVFQLSPSFMAFTFNAVSAATADFISYAHLAEHGFGKMAFGAIVGGSVFNMVVNVGIELVVENKLNSDGQVHLFGDEGETIYLFLVITIVTTMWWSLTFNFVARRSAGVFLWCLFILFIIYSTAIEFRWIHGFQDNQYIEVQPY</sequence>
<evidence type="ECO:0000256" key="8">
    <source>
        <dbReference type="SAM" id="Phobius"/>
    </source>
</evidence>
<keyword evidence="2" id="KW-0813">Transport</keyword>
<dbReference type="GO" id="GO:0005432">
    <property type="term" value="F:calcium:sodium antiporter activity"/>
    <property type="evidence" value="ECO:0007669"/>
    <property type="project" value="TreeGrafter"/>
</dbReference>
<keyword evidence="7 8" id="KW-0472">Membrane</keyword>
<evidence type="ECO:0000256" key="6">
    <source>
        <dbReference type="ARBA" id="ARBA00022989"/>
    </source>
</evidence>
<name>A0AB39ZTK1_DROSZ</name>
<dbReference type="Pfam" id="PF01699">
    <property type="entry name" value="Na_Ca_ex"/>
    <property type="match status" value="2"/>
</dbReference>
<dbReference type="PANTHER" id="PTHR12266">
    <property type="entry name" value="NA+/CA2+ K+ INDEPENDENT EXCHANGER"/>
    <property type="match status" value="1"/>
</dbReference>
<feature type="transmembrane region" description="Helical" evidence="8">
    <location>
        <begin position="573"/>
        <end position="594"/>
    </location>
</feature>
<dbReference type="GO" id="GO:0006874">
    <property type="term" value="P:intracellular calcium ion homeostasis"/>
    <property type="evidence" value="ECO:0007669"/>
    <property type="project" value="TreeGrafter"/>
</dbReference>
<dbReference type="InterPro" id="IPR044880">
    <property type="entry name" value="NCX_ion-bd_dom_sf"/>
</dbReference>
<proteinExistence type="predicted"/>
<feature type="transmembrane region" description="Helical" evidence="8">
    <location>
        <begin position="171"/>
        <end position="189"/>
    </location>
</feature>
<feature type="domain" description="Sodium/calcium exchanger membrane region" evidence="9">
    <location>
        <begin position="441"/>
        <end position="587"/>
    </location>
</feature>
<keyword evidence="6 8" id="KW-1133">Transmembrane helix</keyword>
<gene>
    <name evidence="11" type="primary">LOC108019576</name>
</gene>
<protein>
    <submittedName>
        <fullName evidence="11">Mitochondrial sodium/calcium exchanger protein</fullName>
    </submittedName>
</protein>
<dbReference type="Proteomes" id="UP001652628">
    <property type="component" value="Chromosome 2R"/>
</dbReference>
<feature type="transmembrane region" description="Helical" evidence="8">
    <location>
        <begin position="201"/>
        <end position="220"/>
    </location>
</feature>
<dbReference type="InterPro" id="IPR004837">
    <property type="entry name" value="NaCa_Exmemb"/>
</dbReference>
<evidence type="ECO:0000313" key="10">
    <source>
        <dbReference type="Proteomes" id="UP001652628"/>
    </source>
</evidence>
<keyword evidence="3" id="KW-0050">Antiport</keyword>
<accession>A0AB39ZTK1</accession>
<keyword evidence="4" id="KW-0406">Ion transport</keyword>